<evidence type="ECO:0000313" key="1">
    <source>
        <dbReference type="EMBL" id="MBI6550003.1"/>
    </source>
</evidence>
<dbReference type="SUPFAM" id="SSF55729">
    <property type="entry name" value="Acyl-CoA N-acyltransferases (Nat)"/>
    <property type="match status" value="1"/>
</dbReference>
<dbReference type="EMBL" id="JACOII010000053">
    <property type="protein sequence ID" value="MBI6550003.1"/>
    <property type="molecule type" value="Genomic_DNA"/>
</dbReference>
<dbReference type="Proteomes" id="UP000696184">
    <property type="component" value="Unassembled WGS sequence"/>
</dbReference>
<accession>A0ABS0U7Z1</accession>
<name>A0ABS0U7Z1_9GAMM</name>
<dbReference type="Gene3D" id="3.40.630.30">
    <property type="match status" value="1"/>
</dbReference>
<dbReference type="InterPro" id="IPR016181">
    <property type="entry name" value="Acyl_CoA_acyltransferase"/>
</dbReference>
<dbReference type="RefSeq" id="WP_198690772.1">
    <property type="nucleotide sequence ID" value="NZ_CAWPUD010000053.1"/>
</dbReference>
<gene>
    <name evidence="1" type="ORF">H8A87_15135</name>
</gene>
<evidence type="ECO:0000313" key="2">
    <source>
        <dbReference type="Proteomes" id="UP000696184"/>
    </source>
</evidence>
<reference evidence="1 2" key="1">
    <citation type="submission" date="2020-08" db="EMBL/GenBank/DDBJ databases">
        <title>Description of Xenorhabdus lircayensis sp. nov., the symbiotic bacterium associated with the entomopathogenic nematode Steirnernema unicornum.</title>
        <authorList>
            <person name="Castaneda-Alvarez C."/>
            <person name="Prodan S."/>
            <person name="Zamorano A."/>
            <person name="San-Blas E."/>
            <person name="Aballay E."/>
        </authorList>
    </citation>
    <scope>NUCLEOTIDE SEQUENCE [LARGE SCALE GENOMIC DNA]</scope>
    <source>
        <strain evidence="1 2">VLS</strain>
    </source>
</reference>
<keyword evidence="2" id="KW-1185">Reference proteome</keyword>
<comment type="caution">
    <text evidence="1">The sequence shown here is derived from an EMBL/GenBank/DDBJ whole genome shotgun (WGS) entry which is preliminary data.</text>
</comment>
<sequence>MKSPRAIFNNLFSKIHIRESPKERYHRLFQTVIKEVSKDEMFIALARIKGNTCDWYSTLNPPSHPDIERHNTFIAVSHEIEEIYQDIHQINTIKFHRYFICLVQGTPIGVMTFVTGSTSFYNEGVDKIGFMLTHPGSQGGGSLFVEKAVELSCNLGNGGELQVSAKPYAVSFYKSLGFEPYGFPDFETTSMVLNPSERNEWSAIGNIYRLRKYTP</sequence>
<proteinExistence type="predicted"/>
<protein>
    <submittedName>
        <fullName evidence="1">GNAT family N-acetyltransferase</fullName>
    </submittedName>
</protein>
<organism evidence="1 2">
    <name type="scientific">Xenorhabdus lircayensis</name>
    <dbReference type="NCBI Taxonomy" id="2763499"/>
    <lineage>
        <taxon>Bacteria</taxon>
        <taxon>Pseudomonadati</taxon>
        <taxon>Pseudomonadota</taxon>
        <taxon>Gammaproteobacteria</taxon>
        <taxon>Enterobacterales</taxon>
        <taxon>Morganellaceae</taxon>
        <taxon>Xenorhabdus</taxon>
    </lineage>
</organism>